<keyword evidence="2" id="KW-0732">Signal</keyword>
<feature type="compositionally biased region" description="Gly residues" evidence="1">
    <location>
        <begin position="63"/>
        <end position="72"/>
    </location>
</feature>
<feature type="compositionally biased region" description="Gly residues" evidence="1">
    <location>
        <begin position="697"/>
        <end position="723"/>
    </location>
</feature>
<evidence type="ECO:0000256" key="2">
    <source>
        <dbReference type="SAM" id="SignalP"/>
    </source>
</evidence>
<dbReference type="AlphaFoldDB" id="A0A5C1AJZ8"/>
<gene>
    <name evidence="3" type="ORF">PX52LOC_05522</name>
</gene>
<protein>
    <recommendedName>
        <fullName evidence="5">DUF1570 domain-containing protein</fullName>
    </recommendedName>
</protein>
<accession>A0A5C1AJZ8</accession>
<feature type="compositionally biased region" description="Pro residues" evidence="1">
    <location>
        <begin position="73"/>
        <end position="82"/>
    </location>
</feature>
<feature type="signal peptide" evidence="2">
    <location>
        <begin position="1"/>
        <end position="21"/>
    </location>
</feature>
<dbReference type="Proteomes" id="UP000324974">
    <property type="component" value="Chromosome"/>
</dbReference>
<name>A0A5C1AJZ8_9BACT</name>
<feature type="compositionally biased region" description="Pro residues" evidence="1">
    <location>
        <begin position="548"/>
        <end position="563"/>
    </location>
</feature>
<dbReference type="RefSeq" id="WP_178132577.1">
    <property type="nucleotide sequence ID" value="NZ_CP042425.1"/>
</dbReference>
<evidence type="ECO:0000313" key="4">
    <source>
        <dbReference type="Proteomes" id="UP000324974"/>
    </source>
</evidence>
<dbReference type="EMBL" id="CP042425">
    <property type="protein sequence ID" value="QEL18497.1"/>
    <property type="molecule type" value="Genomic_DNA"/>
</dbReference>
<organism evidence="3 4">
    <name type="scientific">Limnoglobus roseus</name>
    <dbReference type="NCBI Taxonomy" id="2598579"/>
    <lineage>
        <taxon>Bacteria</taxon>
        <taxon>Pseudomonadati</taxon>
        <taxon>Planctomycetota</taxon>
        <taxon>Planctomycetia</taxon>
        <taxon>Gemmatales</taxon>
        <taxon>Gemmataceae</taxon>
        <taxon>Limnoglobus</taxon>
    </lineage>
</organism>
<feature type="chain" id="PRO_5023043558" description="DUF1570 domain-containing protein" evidence="2">
    <location>
        <begin position="22"/>
        <end position="723"/>
    </location>
</feature>
<evidence type="ECO:0000313" key="3">
    <source>
        <dbReference type="EMBL" id="QEL18497.1"/>
    </source>
</evidence>
<evidence type="ECO:0008006" key="5">
    <source>
        <dbReference type="Google" id="ProtNLM"/>
    </source>
</evidence>
<feature type="compositionally biased region" description="Gly residues" evidence="1">
    <location>
        <begin position="566"/>
        <end position="580"/>
    </location>
</feature>
<sequence>MRRWLLILGAALAASSPAAQAQSSKDVLTPGYLVIRVILDGVGAPLDPMGGGPGAPPVPMGSSGEGSSGGPGFGPPGGPPGFGPMGPGGRSAETAKSIFVVAPYRSITFKPLYPNKAVNAQTNPGSLAAVRTKYGTTYLYQDNTSIQVQPIREPSRGQLQTSLETPIHESHKRWSNNRTFEPIYQMTIDALALGMIDDAFNYANEVMKLVEVLKDKTPSQKILDFTKAWKAVSDKIEKDATPSPEGEEWRSRLSAGSVKNSKHYSLVYWGERQINPAELDRRLAALEKNFKAFYLWHALQGIALTVPDKTLMVVLADRAADVYPLRTKLDGLAIQSDAFYSPTNNLVVLSPERLDNLGAAFADLARSSYKNGWSREELLKGVPATGGQRQPPLEITRMMTLALVDRLLEEEMDGSAMSREATRQLYVASGVLPQNVQLPNWLESGLGSLMQHPKGPLFTHDDKGGHTAMVAGLAHGYGSPNYILHREYKQLEAKHELNPKPEVLLRNILTDRYFEAVRAGADVDPPPVRPKADTSVPVGGSPGGRPGFGPPGSGPPGSQPPPGSEGSSGPGGPGAPGIPGGTITMENEVGNKRMLREKLQMKAEVTSWALMYHLTHDRLLGMQKFYAEIRRMPRDMRLDENFVLMTFCKCFNLMDRQKPNEIDQLAFKDFAEKWVRSMRIVPPYGLDVPIEEHHQQNGGGFGGPGGPGGPGGGPGRPGGPGQP</sequence>
<proteinExistence type="predicted"/>
<dbReference type="KEGG" id="lrs:PX52LOC_05522"/>
<feature type="region of interest" description="Disordered" evidence="1">
    <location>
        <begin position="521"/>
        <end position="585"/>
    </location>
</feature>
<reference evidence="4" key="1">
    <citation type="submission" date="2019-08" db="EMBL/GenBank/DDBJ databases">
        <title>Limnoglobus roseus gen. nov., sp. nov., a novel freshwater planctomycete with a giant genome from the family Gemmataceae.</title>
        <authorList>
            <person name="Kulichevskaya I.S."/>
            <person name="Naumoff D.G."/>
            <person name="Miroshnikov K."/>
            <person name="Ivanova A."/>
            <person name="Philippov D.A."/>
            <person name="Hakobyan A."/>
            <person name="Rijpstra I.C."/>
            <person name="Sinninghe Damste J.S."/>
            <person name="Liesack W."/>
            <person name="Dedysh S.N."/>
        </authorList>
    </citation>
    <scope>NUCLEOTIDE SEQUENCE [LARGE SCALE GENOMIC DNA]</scope>
    <source>
        <strain evidence="4">PX52</strain>
    </source>
</reference>
<feature type="region of interest" description="Disordered" evidence="1">
    <location>
        <begin position="691"/>
        <end position="723"/>
    </location>
</feature>
<evidence type="ECO:0000256" key="1">
    <source>
        <dbReference type="SAM" id="MobiDB-lite"/>
    </source>
</evidence>
<feature type="region of interest" description="Disordered" evidence="1">
    <location>
        <begin position="48"/>
        <end position="90"/>
    </location>
</feature>
<keyword evidence="4" id="KW-1185">Reference proteome</keyword>